<keyword evidence="3" id="KW-1185">Reference proteome</keyword>
<sequence>MKFWQGIVLVIAVVTISQLVESVRPVNGGNQIVTLGTFAAADVTCLTKKIFKFQPDPQTINFISTTAINWIRVTQLSQYGVRSGVSASVVGGALATEMVTLSVEDTGNKSFFQSDVLVEMRCAP</sequence>
<name>A0ABM1ZXB3_AEDAL</name>
<feature type="chain" id="PRO_5046651055" description="Secreted protein" evidence="1">
    <location>
        <begin position="23"/>
        <end position="124"/>
    </location>
</feature>
<organism evidence="2 3">
    <name type="scientific">Aedes albopictus</name>
    <name type="common">Asian tiger mosquito</name>
    <name type="synonym">Stegomyia albopicta</name>
    <dbReference type="NCBI Taxonomy" id="7160"/>
    <lineage>
        <taxon>Eukaryota</taxon>
        <taxon>Metazoa</taxon>
        <taxon>Ecdysozoa</taxon>
        <taxon>Arthropoda</taxon>
        <taxon>Hexapoda</taxon>
        <taxon>Insecta</taxon>
        <taxon>Pterygota</taxon>
        <taxon>Neoptera</taxon>
        <taxon>Endopterygota</taxon>
        <taxon>Diptera</taxon>
        <taxon>Nematocera</taxon>
        <taxon>Culicoidea</taxon>
        <taxon>Culicidae</taxon>
        <taxon>Culicinae</taxon>
        <taxon>Aedini</taxon>
        <taxon>Aedes</taxon>
        <taxon>Stegomyia</taxon>
    </lineage>
</organism>
<dbReference type="RefSeq" id="XP_019932375.2">
    <property type="nucleotide sequence ID" value="XM_020076816.3"/>
</dbReference>
<dbReference type="Proteomes" id="UP000069940">
    <property type="component" value="Unassembled WGS sequence"/>
</dbReference>
<accession>A0ABM1ZXB3</accession>
<reference evidence="3" key="1">
    <citation type="journal article" date="2015" name="Proc. Natl. Acad. Sci. U.S.A.">
        <title>Genome sequence of the Asian Tiger mosquito, Aedes albopictus, reveals insights into its biology, genetics, and evolution.</title>
        <authorList>
            <person name="Chen X.G."/>
            <person name="Jiang X."/>
            <person name="Gu J."/>
            <person name="Xu M."/>
            <person name="Wu Y."/>
            <person name="Deng Y."/>
            <person name="Zhang C."/>
            <person name="Bonizzoni M."/>
            <person name="Dermauw W."/>
            <person name="Vontas J."/>
            <person name="Armbruster P."/>
            <person name="Huang X."/>
            <person name="Yang Y."/>
            <person name="Zhang H."/>
            <person name="He W."/>
            <person name="Peng H."/>
            <person name="Liu Y."/>
            <person name="Wu K."/>
            <person name="Chen J."/>
            <person name="Lirakis M."/>
            <person name="Topalis P."/>
            <person name="Van Leeuwen T."/>
            <person name="Hall A.B."/>
            <person name="Jiang X."/>
            <person name="Thorpe C."/>
            <person name="Mueller R.L."/>
            <person name="Sun C."/>
            <person name="Waterhouse R.M."/>
            <person name="Yan G."/>
            <person name="Tu Z.J."/>
            <person name="Fang X."/>
            <person name="James A.A."/>
        </authorList>
    </citation>
    <scope>NUCLEOTIDE SEQUENCE [LARGE SCALE GENOMIC DNA]</scope>
    <source>
        <strain evidence="3">Foshan</strain>
    </source>
</reference>
<feature type="signal peptide" evidence="1">
    <location>
        <begin position="1"/>
        <end position="22"/>
    </location>
</feature>
<proteinExistence type="predicted"/>
<protein>
    <recommendedName>
        <fullName evidence="4">Secreted protein</fullName>
    </recommendedName>
</protein>
<keyword evidence="1" id="KW-0732">Signal</keyword>
<dbReference type="EnsemblMetazoa" id="AALFPA23_022471.R33367">
    <property type="protein sequence ID" value="AALFPA23_022471.P33367"/>
    <property type="gene ID" value="AALFPA23_022471"/>
</dbReference>
<evidence type="ECO:0000313" key="2">
    <source>
        <dbReference type="EnsemblMetazoa" id="AALFPA23_022471.P33367"/>
    </source>
</evidence>
<evidence type="ECO:0000256" key="1">
    <source>
        <dbReference type="SAM" id="SignalP"/>
    </source>
</evidence>
<evidence type="ECO:0008006" key="4">
    <source>
        <dbReference type="Google" id="ProtNLM"/>
    </source>
</evidence>
<dbReference type="GeneID" id="109622485"/>
<evidence type="ECO:0000313" key="3">
    <source>
        <dbReference type="Proteomes" id="UP000069940"/>
    </source>
</evidence>
<reference evidence="2" key="2">
    <citation type="submission" date="2025-05" db="UniProtKB">
        <authorList>
            <consortium name="EnsemblMetazoa"/>
        </authorList>
    </citation>
    <scope>IDENTIFICATION</scope>
    <source>
        <strain evidence="2">Foshan</strain>
    </source>
</reference>